<dbReference type="PIRSF" id="PIRSF000126">
    <property type="entry name" value="11-beta-HSD1"/>
    <property type="match status" value="1"/>
</dbReference>
<dbReference type="PANTHER" id="PTHR43086:SF2">
    <property type="entry name" value="HYDROXYSTEROID DEHYDROGENASE-LIKE PROTEIN 1"/>
    <property type="match status" value="1"/>
</dbReference>
<protein>
    <recommendedName>
        <fullName evidence="12">Very-long-chain 3-oxoacyl-CoA reductase</fullName>
        <ecNumber evidence="12">1.1.1.330</ecNumber>
    </recommendedName>
    <alternativeName>
        <fullName evidence="12">3-ketoacyl-CoA reductase</fullName>
        <shortName evidence="12">3-ketoreductase</shortName>
        <shortName evidence="12">KAR</shortName>
    </alternativeName>
    <alternativeName>
        <fullName evidence="12">Microsomal beta-keto-reductase</fullName>
    </alternativeName>
</protein>
<evidence type="ECO:0000256" key="9">
    <source>
        <dbReference type="ARBA" id="ARBA00023098"/>
    </source>
</evidence>
<evidence type="ECO:0000256" key="5">
    <source>
        <dbReference type="ARBA" id="ARBA00022832"/>
    </source>
</evidence>
<dbReference type="PANTHER" id="PTHR43086">
    <property type="entry name" value="VERY-LONG-CHAIN 3-OXOOACYL-COA REDUCTASE"/>
    <property type="match status" value="1"/>
</dbReference>
<keyword evidence="4 12" id="KW-0256">Endoplasmic reticulum</keyword>
<dbReference type="OrthoDB" id="5545019at2759"/>
<dbReference type="Gene3D" id="3.40.50.720">
    <property type="entry name" value="NAD(P)-binding Rossmann-like Domain"/>
    <property type="match status" value="1"/>
</dbReference>
<comment type="subcellular location">
    <subcellularLocation>
        <location evidence="12">Endoplasmic reticulum membrane</location>
        <topology evidence="12">Single-pass membrane protein</topology>
    </subcellularLocation>
</comment>
<evidence type="ECO:0000256" key="8">
    <source>
        <dbReference type="ARBA" id="ARBA00023002"/>
    </source>
</evidence>
<dbReference type="UniPathway" id="UPA00094"/>
<comment type="pathway">
    <text evidence="1">Lipid metabolism; fatty acid biosynthesis.</text>
</comment>
<dbReference type="PROSITE" id="PS00061">
    <property type="entry name" value="ADH_SHORT"/>
    <property type="match status" value="1"/>
</dbReference>
<keyword evidence="9 12" id="KW-0443">Lipid metabolism</keyword>
<keyword evidence="6 12" id="KW-0521">NADP</keyword>
<keyword evidence="15" id="KW-1185">Reference proteome</keyword>
<keyword evidence="3 12" id="KW-0812">Transmembrane</keyword>
<keyword evidence="2 12" id="KW-0444">Lipid biosynthesis</keyword>
<dbReference type="GO" id="GO:0005789">
    <property type="term" value="C:endoplasmic reticulum membrane"/>
    <property type="evidence" value="ECO:0007669"/>
    <property type="project" value="UniProtKB-SubCell"/>
</dbReference>
<sequence length="333" mass="35815">MESSTEIDFAATSASWVELARQSNGILALGALTLLILSYNFATYVVDAIFPGVSLTKFGAGSKSAWAVITGASDGIGAEFATQLAKAGFNVLLVSRTQSKLDSLAEGLSTKYGIMTKTLAMDASAIKESDFERLAELTKDLEIGVLVNNVGQSHDIPVPFHITSTQEMQDIININVTSTLRVTQTILPRLLLRRSLILTMGSFGGYLPTPLLATYSGSKAFLQTWSIALASELSSSKVTVKLVNSYLVTSKMSKIRKASISIPTPKAFVSATLNGIKGGTVITPHWVHSLMATALSFIGRENYFVVEGNKSMHMSIRARALRKREKAENVASK</sequence>
<keyword evidence="10 12" id="KW-0472">Membrane</keyword>
<comment type="caution">
    <text evidence="14">The sequence shown here is derived from an EMBL/GenBank/DDBJ whole genome shotgun (WGS) entry which is preliminary data.</text>
</comment>
<dbReference type="EMBL" id="CAHR02000206">
    <property type="protein sequence ID" value="CCG84133.1"/>
    <property type="molecule type" value="Genomic_DNA"/>
</dbReference>
<evidence type="ECO:0000256" key="10">
    <source>
        <dbReference type="ARBA" id="ARBA00023136"/>
    </source>
</evidence>
<dbReference type="GO" id="GO:0141040">
    <property type="term" value="F:very-long-chain 3-oxoacyl-CoA reductase activity"/>
    <property type="evidence" value="ECO:0007669"/>
    <property type="project" value="UniProtKB-EC"/>
</dbReference>
<dbReference type="PRINTS" id="PR00081">
    <property type="entry name" value="GDHRDH"/>
</dbReference>
<name>R4XER2_TAPDE</name>
<dbReference type="SUPFAM" id="SSF51735">
    <property type="entry name" value="NAD(P)-binding Rossmann-fold domains"/>
    <property type="match status" value="1"/>
</dbReference>
<evidence type="ECO:0000256" key="12">
    <source>
        <dbReference type="HAMAP-Rule" id="MF_03107"/>
    </source>
</evidence>
<comment type="catalytic activity">
    <reaction evidence="12">
        <text>a very-long-chain (3R)-3-hydroxyacyl-CoA + NADP(+) = a very-long-chain 3-oxoacyl-CoA + NADPH + H(+)</text>
        <dbReference type="Rhea" id="RHEA:48680"/>
        <dbReference type="ChEBI" id="CHEBI:15378"/>
        <dbReference type="ChEBI" id="CHEBI:57783"/>
        <dbReference type="ChEBI" id="CHEBI:58349"/>
        <dbReference type="ChEBI" id="CHEBI:85440"/>
        <dbReference type="ChEBI" id="CHEBI:90725"/>
        <dbReference type="EC" id="1.1.1.330"/>
    </reaction>
</comment>
<evidence type="ECO:0000256" key="11">
    <source>
        <dbReference type="ARBA" id="ARBA00023160"/>
    </source>
</evidence>
<organism evidence="14 15">
    <name type="scientific">Taphrina deformans (strain PYCC 5710 / ATCC 11124 / CBS 356.35 / IMI 108563 / JCM 9778 / NBRC 8474)</name>
    <name type="common">Peach leaf curl fungus</name>
    <name type="synonym">Lalaria deformans</name>
    <dbReference type="NCBI Taxonomy" id="1097556"/>
    <lineage>
        <taxon>Eukaryota</taxon>
        <taxon>Fungi</taxon>
        <taxon>Dikarya</taxon>
        <taxon>Ascomycota</taxon>
        <taxon>Taphrinomycotina</taxon>
        <taxon>Taphrinomycetes</taxon>
        <taxon>Taphrinales</taxon>
        <taxon>Taphrinaceae</taxon>
        <taxon>Taphrina</taxon>
    </lineage>
</organism>
<dbReference type="InterPro" id="IPR002347">
    <property type="entry name" value="SDR_fam"/>
</dbReference>
<evidence type="ECO:0000313" key="14">
    <source>
        <dbReference type="EMBL" id="CCG84133.1"/>
    </source>
</evidence>
<dbReference type="VEuPathDB" id="FungiDB:TAPDE_004524"/>
<accession>R4XER2</accession>
<reference evidence="14 15" key="1">
    <citation type="journal article" date="2013" name="MBio">
        <title>Genome sequencing of the plant pathogen Taphrina deformans, the causal agent of peach leaf curl.</title>
        <authorList>
            <person name="Cisse O.H."/>
            <person name="Almeida J.M.G.C.F."/>
            <person name="Fonseca A."/>
            <person name="Kumar A.A."/>
            <person name="Salojaervi J."/>
            <person name="Overmyer K."/>
            <person name="Hauser P.M."/>
            <person name="Pagni M."/>
        </authorList>
    </citation>
    <scope>NUCLEOTIDE SEQUENCE [LARGE SCALE GENOMIC DNA]</scope>
    <source>
        <strain evidence="15">PYCC 5710 / ATCC 11124 / CBS 356.35 / IMI 108563 / JCM 9778 / NBRC 8474</strain>
    </source>
</reference>
<evidence type="ECO:0000313" key="15">
    <source>
        <dbReference type="Proteomes" id="UP000013776"/>
    </source>
</evidence>
<gene>
    <name evidence="14" type="ORF">TAPDE_004524</name>
</gene>
<evidence type="ECO:0000256" key="7">
    <source>
        <dbReference type="ARBA" id="ARBA00022989"/>
    </source>
</evidence>
<evidence type="ECO:0000256" key="6">
    <source>
        <dbReference type="ARBA" id="ARBA00022857"/>
    </source>
</evidence>
<keyword evidence="11 12" id="KW-0275">Fatty acid biosynthesis</keyword>
<comment type="function">
    <text evidence="12">Component of the microsomal membrane bound fatty acid elongation system, which produces the 26-carbon very long-chain fatty acids (VLCFA) from palmitate. Catalyzes the reduction of the 3-ketoacyl-CoA intermediate that is formed in each cycle of fatty acid elongation. VLCFAs serve as precursors for ceramide and sphingolipids.</text>
</comment>
<dbReference type="STRING" id="1097556.R4XER2"/>
<dbReference type="InterPro" id="IPR020904">
    <property type="entry name" value="Sc_DH/Rdtase_CS"/>
</dbReference>
<dbReference type="GO" id="GO:0030497">
    <property type="term" value="P:fatty acid elongation"/>
    <property type="evidence" value="ECO:0007669"/>
    <property type="project" value="UniProtKB-UniRule"/>
</dbReference>
<evidence type="ECO:0000256" key="1">
    <source>
        <dbReference type="ARBA" id="ARBA00005194"/>
    </source>
</evidence>
<evidence type="ECO:0000256" key="2">
    <source>
        <dbReference type="ARBA" id="ARBA00022516"/>
    </source>
</evidence>
<dbReference type="eggNOG" id="KOG1014">
    <property type="taxonomic scope" value="Eukaryota"/>
</dbReference>
<dbReference type="Pfam" id="PF00106">
    <property type="entry name" value="adh_short"/>
    <property type="match status" value="1"/>
</dbReference>
<dbReference type="CDD" id="cd05356">
    <property type="entry name" value="17beta-HSD1_like_SDR_c"/>
    <property type="match status" value="1"/>
</dbReference>
<dbReference type="EC" id="1.1.1.330" evidence="12"/>
<evidence type="ECO:0000256" key="4">
    <source>
        <dbReference type="ARBA" id="ARBA00022824"/>
    </source>
</evidence>
<dbReference type="HAMAP" id="MF_03107">
    <property type="entry name" value="3_ketoreductase"/>
    <property type="match status" value="1"/>
</dbReference>
<evidence type="ECO:0000256" key="3">
    <source>
        <dbReference type="ARBA" id="ARBA00022692"/>
    </source>
</evidence>
<dbReference type="InterPro" id="IPR036291">
    <property type="entry name" value="NAD(P)-bd_dom_sf"/>
</dbReference>
<dbReference type="Proteomes" id="UP000013776">
    <property type="component" value="Unassembled WGS sequence"/>
</dbReference>
<dbReference type="GO" id="GO:0045703">
    <property type="term" value="F:ketoreductase activity"/>
    <property type="evidence" value="ECO:0007669"/>
    <property type="project" value="UniProtKB-UniRule"/>
</dbReference>
<feature type="binding site" evidence="12">
    <location>
        <position position="202"/>
    </location>
    <ligand>
        <name>substrate</name>
    </ligand>
</feature>
<proteinExistence type="inferred from homology"/>
<feature type="active site" description="Proton acceptor" evidence="12">
    <location>
        <position position="215"/>
    </location>
</feature>
<keyword evidence="8 12" id="KW-0560">Oxidoreductase</keyword>
<keyword evidence="5 12" id="KW-0276">Fatty acid metabolism</keyword>
<dbReference type="AlphaFoldDB" id="R4XER2"/>
<feature type="transmembrane region" description="Helical" evidence="13">
    <location>
        <begin position="26"/>
        <end position="46"/>
    </location>
</feature>
<dbReference type="InterPro" id="IPR027533">
    <property type="entry name" value="3_ketoreductase_fungal"/>
</dbReference>
<comment type="similarity">
    <text evidence="12">Belongs to the short-chain dehydrogenases/reductases (SDR) family.</text>
</comment>
<evidence type="ECO:0000256" key="13">
    <source>
        <dbReference type="SAM" id="Phobius"/>
    </source>
</evidence>
<keyword evidence="7 12" id="KW-1133">Transmembrane helix</keyword>